<keyword evidence="3" id="KW-1185">Reference proteome</keyword>
<evidence type="ECO:0000256" key="1">
    <source>
        <dbReference type="SAM" id="MobiDB-lite"/>
    </source>
</evidence>
<sequence length="46" mass="5104">MLQRGPRSPHSSESGPTNADTVSREEKRSRHRLPSDPLDLHPARSG</sequence>
<comment type="caution">
    <text evidence="2">The sequence shown here is derived from an EMBL/GenBank/DDBJ whole genome shotgun (WGS) entry which is preliminary data.</text>
</comment>
<proteinExistence type="predicted"/>
<dbReference type="RefSeq" id="XP_022481744.1">
    <property type="nucleotide sequence ID" value="XM_022611739.1"/>
</dbReference>
<feature type="compositionally biased region" description="Polar residues" evidence="1">
    <location>
        <begin position="9"/>
        <end position="21"/>
    </location>
</feature>
<protein>
    <submittedName>
        <fullName evidence="2">Uncharacterized protein</fullName>
    </submittedName>
</protein>
<evidence type="ECO:0000313" key="2">
    <source>
        <dbReference type="EMBL" id="OHF04610.1"/>
    </source>
</evidence>
<dbReference type="GeneID" id="34553249"/>
<name>A0A1G4BT76_9PEZI</name>
<reference evidence="2 3" key="1">
    <citation type="submission" date="2016-09" db="EMBL/GenBank/DDBJ databases">
        <authorList>
            <person name="Capua I."/>
            <person name="De Benedictis P."/>
            <person name="Joannis T."/>
            <person name="Lombin L.H."/>
            <person name="Cattoli G."/>
        </authorList>
    </citation>
    <scope>NUCLEOTIDE SEQUENCE [LARGE SCALE GENOMIC DNA]</scope>
    <source>
        <strain evidence="2 3">IMI 309357</strain>
    </source>
</reference>
<dbReference type="OrthoDB" id="5416902at2759"/>
<evidence type="ECO:0000313" key="3">
    <source>
        <dbReference type="Proteomes" id="UP000176998"/>
    </source>
</evidence>
<dbReference type="AlphaFoldDB" id="A0A1G4BT76"/>
<feature type="region of interest" description="Disordered" evidence="1">
    <location>
        <begin position="1"/>
        <end position="46"/>
    </location>
</feature>
<dbReference type="Proteomes" id="UP000176998">
    <property type="component" value="Unassembled WGS sequence"/>
</dbReference>
<dbReference type="EMBL" id="MJBS01000001">
    <property type="protein sequence ID" value="OHF04610.1"/>
    <property type="molecule type" value="Genomic_DNA"/>
</dbReference>
<organism evidence="2 3">
    <name type="scientific">Colletotrichum orchidophilum</name>
    <dbReference type="NCBI Taxonomy" id="1209926"/>
    <lineage>
        <taxon>Eukaryota</taxon>
        <taxon>Fungi</taxon>
        <taxon>Dikarya</taxon>
        <taxon>Ascomycota</taxon>
        <taxon>Pezizomycotina</taxon>
        <taxon>Sordariomycetes</taxon>
        <taxon>Hypocreomycetidae</taxon>
        <taxon>Glomerellales</taxon>
        <taxon>Glomerellaceae</taxon>
        <taxon>Colletotrichum</taxon>
    </lineage>
</organism>
<gene>
    <name evidence="2" type="ORF">CORC01_00081</name>
</gene>
<accession>A0A1G4BT76</accession>